<dbReference type="Pfam" id="PF23341">
    <property type="entry name" value="PEP5_VPS11_N"/>
    <property type="match status" value="2"/>
</dbReference>
<evidence type="ECO:0000256" key="12">
    <source>
        <dbReference type="SAM" id="MobiDB-lite"/>
    </source>
</evidence>
<dbReference type="CDD" id="cd16688">
    <property type="entry name" value="RING-H2_Vps11"/>
    <property type="match status" value="1"/>
</dbReference>
<keyword evidence="7 9" id="KW-0472">Membrane</keyword>
<comment type="subcellular location">
    <subcellularLocation>
        <location evidence="8">Endomembrane system</location>
        <topology evidence="8">Peripheral membrane protein</topology>
        <orientation evidence="8">Cytoplasmic side</orientation>
    </subcellularLocation>
    <subcellularLocation>
        <location evidence="9">Vacuole membrane</location>
        <topology evidence="9">Peripheral membrane protein</topology>
        <orientation evidence="9">Cytoplasmic side</orientation>
    </subcellularLocation>
</comment>
<keyword evidence="2 9" id="KW-0813">Transport</keyword>
<proteinExistence type="inferred from homology"/>
<keyword evidence="9" id="KW-0808">Transferase</keyword>
<sequence>MSSSATSNTASTSSAPAWRQFPFFDVVSVKDVHDLASSPEIFKATLELSTVASSSAGVLVADIHGSIHLLNQDFESISSWVAHTGGRVTHMVEKKGFLVTLGVTTVALSENLSHLAIGLGDGAALLYRHLDQSLASSASLTALPKPRTVHESPSEPITGLGFREPITSTGSQQSGANGHSRDSTASLDHHNPNLYLFVVTTNHVLVYQASGKGSGSSAVAVDEIGCGLGCAVIDSHSFSKEMVIARDEAIYICGIEGRGNAFAYEGPKSSIHTYHSYLVIVSPPIVPSASAASATVRNFARVAESTDSEITKVTVFDPANRIVAYTGTFTQGIREVIVAPWSGLYVLGNNGEVFHLVEKPTSEKLEMLYRRSMFGVATNLAKTQGLDESSVADIHRQYGDHLYSKGDYDGAMNQYLQTMGWVQPSYVIRKFLDAQRIHNLVTYLQELHSQGLANSDHTTLLLNTYTKLKDVSRLDAFIRAESKSSRVDSSDELPFDLDTAIRVCRQAGYFEHAGYLAKKYERHEDYLRIQIEDAEQYVDALAYLRELGAEAAESNLARYGRALLANLPKETTQLLIDLCTLSEVKVDVERDGSVSPSKPSSNNTAGYLSYLNLNRNSIVAQTTTVSSETATIPAPSIHTVRPGDTTSIRNSVYENNAAEVNGNHDGSITGTPRTASPPPSGPARVPLQPVKRLSPRLYFAHFVDHMELFVIFLETVALRRWGQSVDEQVQPPESVSSSNVDDEEEKKDQVAVWNTLLELYLTLGGISSSSASAAPQDENALRAKALQLLKSDTIPYDSTHALILCSSCGYTDGLVLLWEKMGMYEDVLRFWMDRESSIASASAEVVKHLKLYGAKHPHLYPLVLRFLTSSPALLSRHQDDVKEILEHVDQEGIMPPLGIIQVLSRNEVASIGLVKSWLIERIQRERSDIQADQEWIQSYRMETAAKLKQVEELSDPEHPKVFHVTRCSNCGGQLDLPSVHFMCNHSYHQRCVLDHDTECPKCAREHGVIREIRKNNEQLADQHELFISEVQEGGFNALANAFSRGIFQYV</sequence>
<keyword evidence="9" id="KW-0926">Vacuole</keyword>
<dbReference type="Pfam" id="PF12451">
    <property type="entry name" value="VPS11_C"/>
    <property type="match status" value="1"/>
</dbReference>
<evidence type="ECO:0000256" key="2">
    <source>
        <dbReference type="ARBA" id="ARBA00022448"/>
    </source>
</evidence>
<dbReference type="InterPro" id="IPR024763">
    <property type="entry name" value="VPS11_C"/>
</dbReference>
<comment type="caution">
    <text evidence="14">The sequence shown here is derived from an EMBL/GenBank/DDBJ whole genome shotgun (WGS) entry which is preliminary data.</text>
</comment>
<feature type="domain" description="RING-type" evidence="13">
    <location>
        <begin position="967"/>
        <end position="1002"/>
    </location>
</feature>
<evidence type="ECO:0000256" key="11">
    <source>
        <dbReference type="PROSITE-ProRule" id="PRU01006"/>
    </source>
</evidence>
<organism evidence="14 15">
    <name type="scientific">Marasmiellus scandens</name>
    <dbReference type="NCBI Taxonomy" id="2682957"/>
    <lineage>
        <taxon>Eukaryota</taxon>
        <taxon>Fungi</taxon>
        <taxon>Dikarya</taxon>
        <taxon>Basidiomycota</taxon>
        <taxon>Agaricomycotina</taxon>
        <taxon>Agaricomycetes</taxon>
        <taxon>Agaricomycetidae</taxon>
        <taxon>Agaricales</taxon>
        <taxon>Marasmiineae</taxon>
        <taxon>Omphalotaceae</taxon>
        <taxon>Marasmiellus</taxon>
    </lineage>
</organism>
<feature type="repeat" description="CHCR" evidence="11">
    <location>
        <begin position="415"/>
        <end position="572"/>
    </location>
</feature>
<evidence type="ECO:0000313" key="14">
    <source>
        <dbReference type="EMBL" id="KAK7454613.1"/>
    </source>
</evidence>
<evidence type="ECO:0000256" key="5">
    <source>
        <dbReference type="ARBA" id="ARBA00022833"/>
    </source>
</evidence>
<dbReference type="InterPro" id="IPR000547">
    <property type="entry name" value="Clathrin_H-chain/VPS_repeat"/>
</dbReference>
<evidence type="ECO:0000313" key="15">
    <source>
        <dbReference type="Proteomes" id="UP001498398"/>
    </source>
</evidence>
<evidence type="ECO:0000256" key="1">
    <source>
        <dbReference type="ARBA" id="ARBA00007070"/>
    </source>
</evidence>
<dbReference type="SUPFAM" id="SSF57850">
    <property type="entry name" value="RING/U-box"/>
    <property type="match status" value="1"/>
</dbReference>
<evidence type="ECO:0000256" key="10">
    <source>
        <dbReference type="PROSITE-ProRule" id="PRU00175"/>
    </source>
</evidence>
<dbReference type="PROSITE" id="PS50089">
    <property type="entry name" value="ZF_RING_2"/>
    <property type="match status" value="1"/>
</dbReference>
<dbReference type="Proteomes" id="UP001498398">
    <property type="component" value="Unassembled WGS sequence"/>
</dbReference>
<comment type="catalytic activity">
    <reaction evidence="9">
        <text>S-ubiquitinyl-[E2 ubiquitin-conjugating enzyme]-L-cysteine + [acceptor protein]-L-lysine = [E2 ubiquitin-conjugating enzyme]-L-cysteine + N(6)-ubiquitinyl-[acceptor protein]-L-lysine.</text>
        <dbReference type="EC" id="2.3.2.27"/>
    </reaction>
</comment>
<dbReference type="PANTHER" id="PTHR23323">
    <property type="entry name" value="VACUOLAR PROTEIN SORTING-ASSOCIATED PROTEIN"/>
    <property type="match status" value="1"/>
</dbReference>
<dbReference type="Gene3D" id="1.25.40.10">
    <property type="entry name" value="Tetratricopeptide repeat domain"/>
    <property type="match status" value="1"/>
</dbReference>
<evidence type="ECO:0000256" key="9">
    <source>
        <dbReference type="PIRNR" id="PIRNR007860"/>
    </source>
</evidence>
<dbReference type="EC" id="2.3.2.27" evidence="9"/>
<dbReference type="PROSITE" id="PS50236">
    <property type="entry name" value="CHCR"/>
    <property type="match status" value="1"/>
</dbReference>
<dbReference type="PIRSF" id="PIRSF007860">
    <property type="entry name" value="VPS11"/>
    <property type="match status" value="1"/>
</dbReference>
<evidence type="ECO:0000256" key="3">
    <source>
        <dbReference type="ARBA" id="ARBA00022723"/>
    </source>
</evidence>
<dbReference type="InterPro" id="IPR016528">
    <property type="entry name" value="VPS11"/>
</dbReference>
<dbReference type="EMBL" id="JBANRG010000024">
    <property type="protein sequence ID" value="KAK7454613.1"/>
    <property type="molecule type" value="Genomic_DNA"/>
</dbReference>
<keyword evidence="5" id="KW-0862">Zinc</keyword>
<dbReference type="Pfam" id="PF23356">
    <property type="entry name" value="TPR_PEP5_VPS11"/>
    <property type="match status" value="2"/>
</dbReference>
<feature type="compositionally biased region" description="Polar residues" evidence="12">
    <location>
        <begin position="664"/>
        <end position="674"/>
    </location>
</feature>
<dbReference type="InterPro" id="IPR057308">
    <property type="entry name" value="CHCR_PEP5_VPS11"/>
</dbReference>
<dbReference type="Pfam" id="PF17122">
    <property type="entry name" value="zf-C3H2C3"/>
    <property type="match status" value="1"/>
</dbReference>
<feature type="region of interest" description="Disordered" evidence="12">
    <location>
        <begin position="144"/>
        <end position="184"/>
    </location>
</feature>
<reference evidence="14 15" key="1">
    <citation type="submission" date="2024-01" db="EMBL/GenBank/DDBJ databases">
        <title>A draft genome for the cacao thread blight pathogen Marasmiellus scandens.</title>
        <authorList>
            <person name="Baruah I.K."/>
            <person name="Leung J."/>
            <person name="Bukari Y."/>
            <person name="Amoako-Attah I."/>
            <person name="Meinhardt L.W."/>
            <person name="Bailey B.A."/>
            <person name="Cohen S.P."/>
        </authorList>
    </citation>
    <scope>NUCLEOTIDE SEQUENCE [LARGE SCALE GENOMIC DNA]</scope>
    <source>
        <strain evidence="14 15">GH-19</strain>
    </source>
</reference>
<comment type="subunit">
    <text evidence="9">Component of the homotypic vacuole fusion and vacuole protein sorting (HOPS) complex. Component of the class C core vacuole/endosome tethering (CORVET) complex.</text>
</comment>
<keyword evidence="9" id="KW-0833">Ubl conjugation pathway</keyword>
<evidence type="ECO:0000256" key="4">
    <source>
        <dbReference type="ARBA" id="ARBA00022771"/>
    </source>
</evidence>
<dbReference type="InterPro" id="IPR011990">
    <property type="entry name" value="TPR-like_helical_dom_sf"/>
</dbReference>
<dbReference type="PANTHER" id="PTHR23323:SF24">
    <property type="entry name" value="VACUOLAR PROTEIN SORTING-ASSOCIATED PROTEIN 11 HOMOLOG"/>
    <property type="match status" value="1"/>
</dbReference>
<keyword evidence="15" id="KW-1185">Reference proteome</keyword>
<dbReference type="InterPro" id="IPR057307">
    <property type="entry name" value="PEP5_VPS11_N"/>
</dbReference>
<protein>
    <recommendedName>
        <fullName evidence="9">E3 ubiquitin-protein ligase PEP5</fullName>
        <ecNumber evidence="9">2.3.2.27</ecNumber>
    </recommendedName>
</protein>
<comment type="similarity">
    <text evidence="1 9">Belongs to the VPS11 family.</text>
</comment>
<accession>A0ABR1JA67</accession>
<feature type="compositionally biased region" description="Polar residues" evidence="12">
    <location>
        <begin position="166"/>
        <end position="177"/>
    </location>
</feature>
<evidence type="ECO:0000256" key="8">
    <source>
        <dbReference type="ARBA" id="ARBA00029433"/>
    </source>
</evidence>
<evidence type="ECO:0000259" key="13">
    <source>
        <dbReference type="PROSITE" id="PS50089"/>
    </source>
</evidence>
<feature type="region of interest" description="Disordered" evidence="12">
    <location>
        <begin position="659"/>
        <end position="686"/>
    </location>
</feature>
<evidence type="ECO:0000256" key="6">
    <source>
        <dbReference type="ARBA" id="ARBA00022927"/>
    </source>
</evidence>
<keyword evidence="3" id="KW-0479">Metal-binding</keyword>
<keyword evidence="6 9" id="KW-0653">Protein transport</keyword>
<name>A0ABR1JA67_9AGAR</name>
<dbReference type="InterPro" id="IPR001841">
    <property type="entry name" value="Znf_RING"/>
</dbReference>
<gene>
    <name evidence="14" type="primary">VPS11</name>
    <name evidence="14" type="ORF">VKT23_011366</name>
</gene>
<evidence type="ECO:0000256" key="7">
    <source>
        <dbReference type="ARBA" id="ARBA00023136"/>
    </source>
</evidence>
<keyword evidence="4 10" id="KW-0863">Zinc-finger</keyword>